<evidence type="ECO:0000256" key="2">
    <source>
        <dbReference type="ARBA" id="ARBA00023242"/>
    </source>
</evidence>
<dbReference type="PANTHER" id="PTHR47358">
    <property type="entry name" value="E3 UBIQUITIN-PROTEIN LIGASE HOS1"/>
    <property type="match status" value="1"/>
</dbReference>
<dbReference type="InterPro" id="IPR013083">
    <property type="entry name" value="Znf_RING/FYVE/PHD"/>
</dbReference>
<dbReference type="Pfam" id="PF13934">
    <property type="entry name" value="ELYS"/>
    <property type="match status" value="1"/>
</dbReference>
<feature type="region of interest" description="Disordered" evidence="3">
    <location>
        <begin position="1"/>
        <end position="83"/>
    </location>
</feature>
<protein>
    <submittedName>
        <fullName evidence="5">E3 ubiquitin-protein ligase HOS1</fullName>
    </submittedName>
</protein>
<evidence type="ECO:0000259" key="4">
    <source>
        <dbReference type="Pfam" id="PF13934"/>
    </source>
</evidence>
<dbReference type="InterPro" id="IPR044718">
    <property type="entry name" value="HOS1"/>
</dbReference>
<feature type="non-terminal residue" evidence="5">
    <location>
        <position position="1"/>
    </location>
</feature>
<dbReference type="PANTHER" id="PTHR47358:SF2">
    <property type="entry name" value="E3 UBIQUITIN-PROTEIN LIGASE HOS1"/>
    <property type="match status" value="1"/>
</dbReference>
<dbReference type="InterPro" id="IPR025151">
    <property type="entry name" value="ELYS_dom"/>
</dbReference>
<feature type="compositionally biased region" description="Basic residues" evidence="3">
    <location>
        <begin position="29"/>
        <end position="41"/>
    </location>
</feature>
<gene>
    <name evidence="5" type="primary">HOS1_0</name>
    <name evidence="5" type="ORF">g.44891</name>
</gene>
<dbReference type="GO" id="GO:0016567">
    <property type="term" value="P:protein ubiquitination"/>
    <property type="evidence" value="ECO:0007669"/>
    <property type="project" value="InterPro"/>
</dbReference>
<feature type="domain" description="ELYS-like" evidence="4">
    <location>
        <begin position="412"/>
        <end position="695"/>
    </location>
</feature>
<feature type="compositionally biased region" description="Basic and acidic residues" evidence="3">
    <location>
        <begin position="8"/>
        <end position="21"/>
    </location>
</feature>
<evidence type="ECO:0000256" key="1">
    <source>
        <dbReference type="ARBA" id="ARBA00004123"/>
    </source>
</evidence>
<keyword evidence="2" id="KW-0539">Nucleus</keyword>
<proteinExistence type="predicted"/>
<dbReference type="Gene3D" id="3.30.40.10">
    <property type="entry name" value="Zinc/RING finger domain, C3HC4 (zinc finger)"/>
    <property type="match status" value="1"/>
</dbReference>
<accession>A0A1D1XEV6</accession>
<name>A0A1D1XEV6_9ARAE</name>
<comment type="subcellular location">
    <subcellularLocation>
        <location evidence="1">Nucleus</location>
    </subcellularLocation>
</comment>
<evidence type="ECO:0000313" key="5">
    <source>
        <dbReference type="EMBL" id="JAT40886.1"/>
    </source>
</evidence>
<reference evidence="5" key="1">
    <citation type="submission" date="2015-07" db="EMBL/GenBank/DDBJ databases">
        <title>Transcriptome Assembly of Anthurium amnicola.</title>
        <authorList>
            <person name="Suzuki J."/>
        </authorList>
    </citation>
    <scope>NUCLEOTIDE SEQUENCE</scope>
</reference>
<dbReference type="AlphaFoldDB" id="A0A1D1XEV6"/>
<feature type="region of interest" description="Disordered" evidence="3">
    <location>
        <begin position="1024"/>
        <end position="1073"/>
    </location>
</feature>
<dbReference type="EMBL" id="GDJX01027050">
    <property type="protein sequence ID" value="JAT40886.1"/>
    <property type="molecule type" value="Transcribed_RNA"/>
</dbReference>
<feature type="compositionally biased region" description="Basic and acidic residues" evidence="3">
    <location>
        <begin position="1024"/>
        <end position="1035"/>
    </location>
</feature>
<feature type="compositionally biased region" description="Low complexity" evidence="3">
    <location>
        <begin position="70"/>
        <end position="83"/>
    </location>
</feature>
<dbReference type="GO" id="GO:0005634">
    <property type="term" value="C:nucleus"/>
    <property type="evidence" value="ECO:0007669"/>
    <property type="project" value="UniProtKB-SubCell"/>
</dbReference>
<organism evidence="5">
    <name type="scientific">Anthurium amnicola</name>
    <dbReference type="NCBI Taxonomy" id="1678845"/>
    <lineage>
        <taxon>Eukaryota</taxon>
        <taxon>Viridiplantae</taxon>
        <taxon>Streptophyta</taxon>
        <taxon>Embryophyta</taxon>
        <taxon>Tracheophyta</taxon>
        <taxon>Spermatophyta</taxon>
        <taxon>Magnoliopsida</taxon>
        <taxon>Liliopsida</taxon>
        <taxon>Araceae</taxon>
        <taxon>Pothoideae</taxon>
        <taxon>Potheae</taxon>
        <taxon>Anthurium</taxon>
    </lineage>
</organism>
<sequence length="1073" mass="120260">GNLSGPGRPDEPRPRTRRTDSSPRILYHSAKRGPRRRKARSRNGIPSFPPPAVFATASGSRPKVTFDGNSPLSQRTSSSTSPCCWSSPLLSAPSLSLWEFLWWIPRLNLSMSGGDMNLRKEALFQLASIDLIELCHEAKLEHCRATRDLSSCGRLVQHVLNSCGHASLCAECSQRCDVCPICRTPLPKSGTRLHLRLYNKCIESGLISEKYDERSDDKGHNMEHLDVQRLYSLFDVALENNLVSLICHYVTDVCLDESAVSSDPVVAFLLDEVVVKDWCKWKYRTIIAHLCEIYALGVEGMQTKLSLILKLSSQLNGIASVLEILESSFADSLSAELHDLHLLSENTMKTKQHLDVMIWCIKHEFLRNVVSRYPDSNVWNLHVSERKSAAVKRAWPNLTSNPAESARQHEATLFIEDALSNLQIGQDFGEEVTNEFDVTCLQADTYQLPGPSERVGVSGLYPFKNLRSAADILFLHGTSDMVVAKQAILLYYLFDRHWSMPDAGWRHIMDDFAASFGITRLSLLESLVFYLLDDHSDQSLHQASILLPEVSGPGTHRKIAEVLLERKSPELALMVLRCSGHDAFSAHASVEHDNALIVSLSEAVTAVRIRVECGLLTEAFMYQRMHCYKVKENKLKCRSSTAIPDDQKGGFDSWVHHIEALVSEICSLCIRRNIVDRMIELPWNSDEEIFLHKCLFGNACQNPSSVNGSLLVVFYLQRCRYIKAYQIARELQSLEEIFFRTASEEEMSRIRTVSQWRDGLVNKGIDLLPEVQRLQVKSGNIIGNAPFTSSTIVMSSDAGFTDEEPPNSTSSLALSSMRPSVLQTDHLSFPKDTSGYMHTKLSSSVGALNFELHGTKVPSAHQWNMASHASPIIAEPDAYRKYSFDTQNGKPSGSNGFFREVMQKDVIQQFPYSDFSTQRPIGSRGTPLELKMSRSTMPQNNTRFQDEKNGLGIISNSTGHVEKVHSSFLQKACAQGHASQIGTVYENGVPNNLYHNHVSTSLGRDTLLLRPISLEDAKMDFSWSSDKRETPEDSNMKGGPRWRCDDSSDDEVKPEMSMGRTASVKRSSMYGRR</sequence>
<evidence type="ECO:0000256" key="3">
    <source>
        <dbReference type="SAM" id="MobiDB-lite"/>
    </source>
</evidence>
<feature type="compositionally biased region" description="Basic and acidic residues" evidence="3">
    <location>
        <begin position="1042"/>
        <end position="1054"/>
    </location>
</feature>
<dbReference type="GO" id="GO:0004842">
    <property type="term" value="F:ubiquitin-protein transferase activity"/>
    <property type="evidence" value="ECO:0007669"/>
    <property type="project" value="InterPro"/>
</dbReference>